<dbReference type="EC" id="2.7.4.9" evidence="2"/>
<comment type="similarity">
    <text evidence="1">Belongs to the thymidylate kinase family.</text>
</comment>
<dbReference type="CDD" id="cd01672">
    <property type="entry name" value="TMPK"/>
    <property type="match status" value="1"/>
</dbReference>
<evidence type="ECO:0000256" key="6">
    <source>
        <dbReference type="ARBA" id="ARBA00022777"/>
    </source>
</evidence>
<keyword evidence="6" id="KW-0418">Kinase</keyword>
<accession>A0A381S0T6</accession>
<reference evidence="10" key="1">
    <citation type="submission" date="2018-05" db="EMBL/GenBank/DDBJ databases">
        <authorList>
            <person name="Lanie J.A."/>
            <person name="Ng W.-L."/>
            <person name="Kazmierczak K.M."/>
            <person name="Andrzejewski T.M."/>
            <person name="Davidsen T.M."/>
            <person name="Wayne K.J."/>
            <person name="Tettelin H."/>
            <person name="Glass J.I."/>
            <person name="Rusch D."/>
            <person name="Podicherti R."/>
            <person name="Tsui H.-C.T."/>
            <person name="Winkler M.E."/>
        </authorList>
    </citation>
    <scope>NUCLEOTIDE SEQUENCE</scope>
</reference>
<dbReference type="Gene3D" id="3.40.50.300">
    <property type="entry name" value="P-loop containing nucleotide triphosphate hydrolases"/>
    <property type="match status" value="1"/>
</dbReference>
<dbReference type="HAMAP" id="MF_00165">
    <property type="entry name" value="Thymidylate_kinase"/>
    <property type="match status" value="1"/>
</dbReference>
<gene>
    <name evidence="10" type="ORF">METZ01_LOCUS48701</name>
</gene>
<dbReference type="NCBIfam" id="TIGR00041">
    <property type="entry name" value="DTMP_kinase"/>
    <property type="match status" value="1"/>
</dbReference>
<dbReference type="GO" id="GO:0006235">
    <property type="term" value="P:dTTP biosynthetic process"/>
    <property type="evidence" value="ECO:0007669"/>
    <property type="project" value="TreeGrafter"/>
</dbReference>
<dbReference type="PROSITE" id="PS01331">
    <property type="entry name" value="THYMIDYLATE_KINASE"/>
    <property type="match status" value="1"/>
</dbReference>
<dbReference type="GO" id="GO:0004798">
    <property type="term" value="F:dTMP kinase activity"/>
    <property type="evidence" value="ECO:0007669"/>
    <property type="project" value="UniProtKB-EC"/>
</dbReference>
<dbReference type="GO" id="GO:0005829">
    <property type="term" value="C:cytosol"/>
    <property type="evidence" value="ECO:0007669"/>
    <property type="project" value="TreeGrafter"/>
</dbReference>
<organism evidence="10">
    <name type="scientific">marine metagenome</name>
    <dbReference type="NCBI Taxonomy" id="408172"/>
    <lineage>
        <taxon>unclassified sequences</taxon>
        <taxon>metagenomes</taxon>
        <taxon>ecological metagenomes</taxon>
    </lineage>
</organism>
<evidence type="ECO:0000256" key="4">
    <source>
        <dbReference type="ARBA" id="ARBA00022727"/>
    </source>
</evidence>
<dbReference type="PANTHER" id="PTHR10344:SF4">
    <property type="entry name" value="UMP-CMP KINASE 2, MITOCHONDRIAL"/>
    <property type="match status" value="1"/>
</dbReference>
<evidence type="ECO:0000256" key="2">
    <source>
        <dbReference type="ARBA" id="ARBA00012980"/>
    </source>
</evidence>
<keyword evidence="5" id="KW-0547">Nucleotide-binding</keyword>
<sequence>VEGADGTGKSTQARLLAERLGAVFTREPGGTPLGERIRALVLDPSGDSPVDRAEALLMAAARAQHVAEVVGPALAAGRDVVSDRYVASSVAYQGYGRGLGAEAVAEVNRFATDDLQPDLVVLILVDAPVAGRRLGDDLDRIEQAGDGLQATVVAAYREMAAADPDRWLVVDGNGPVDEVAARVAAAVEERLG</sequence>
<comment type="catalytic activity">
    <reaction evidence="8">
        <text>dTMP + ATP = dTDP + ADP</text>
        <dbReference type="Rhea" id="RHEA:13517"/>
        <dbReference type="ChEBI" id="CHEBI:30616"/>
        <dbReference type="ChEBI" id="CHEBI:58369"/>
        <dbReference type="ChEBI" id="CHEBI:63528"/>
        <dbReference type="ChEBI" id="CHEBI:456216"/>
        <dbReference type="EC" id="2.7.4.9"/>
    </reaction>
</comment>
<keyword evidence="7" id="KW-0067">ATP-binding</keyword>
<dbReference type="FunFam" id="3.40.50.300:FF:000225">
    <property type="entry name" value="Thymidylate kinase"/>
    <property type="match status" value="1"/>
</dbReference>
<evidence type="ECO:0000256" key="1">
    <source>
        <dbReference type="ARBA" id="ARBA00009776"/>
    </source>
</evidence>
<evidence type="ECO:0000313" key="10">
    <source>
        <dbReference type="EMBL" id="SUZ95847.1"/>
    </source>
</evidence>
<proteinExistence type="inferred from homology"/>
<keyword evidence="4" id="KW-0545">Nucleotide biosynthesis</keyword>
<evidence type="ECO:0000256" key="3">
    <source>
        <dbReference type="ARBA" id="ARBA00022679"/>
    </source>
</evidence>
<evidence type="ECO:0000256" key="5">
    <source>
        <dbReference type="ARBA" id="ARBA00022741"/>
    </source>
</evidence>
<evidence type="ECO:0000256" key="7">
    <source>
        <dbReference type="ARBA" id="ARBA00022840"/>
    </source>
</evidence>
<keyword evidence="3" id="KW-0808">Transferase</keyword>
<evidence type="ECO:0000259" key="9">
    <source>
        <dbReference type="Pfam" id="PF02223"/>
    </source>
</evidence>
<dbReference type="EMBL" id="UINC01002360">
    <property type="protein sequence ID" value="SUZ95847.1"/>
    <property type="molecule type" value="Genomic_DNA"/>
</dbReference>
<feature type="domain" description="Thymidylate kinase-like" evidence="9">
    <location>
        <begin position="1"/>
        <end position="182"/>
    </location>
</feature>
<dbReference type="AlphaFoldDB" id="A0A381S0T6"/>
<dbReference type="PANTHER" id="PTHR10344">
    <property type="entry name" value="THYMIDYLATE KINASE"/>
    <property type="match status" value="1"/>
</dbReference>
<protein>
    <recommendedName>
        <fullName evidence="2">dTMP kinase</fullName>
        <ecNumber evidence="2">2.7.4.9</ecNumber>
    </recommendedName>
</protein>
<dbReference type="InterPro" id="IPR018094">
    <property type="entry name" value="Thymidylate_kinase"/>
</dbReference>
<dbReference type="GO" id="GO:0006233">
    <property type="term" value="P:dTDP biosynthetic process"/>
    <property type="evidence" value="ECO:0007669"/>
    <property type="project" value="InterPro"/>
</dbReference>
<dbReference type="GO" id="GO:0006227">
    <property type="term" value="P:dUDP biosynthetic process"/>
    <property type="evidence" value="ECO:0007669"/>
    <property type="project" value="TreeGrafter"/>
</dbReference>
<dbReference type="InterPro" id="IPR039430">
    <property type="entry name" value="Thymidylate_kin-like_dom"/>
</dbReference>
<name>A0A381S0T6_9ZZZZ</name>
<feature type="non-terminal residue" evidence="10">
    <location>
        <position position="1"/>
    </location>
</feature>
<dbReference type="InterPro" id="IPR018095">
    <property type="entry name" value="Thymidylate_kin_CS"/>
</dbReference>
<evidence type="ECO:0000256" key="8">
    <source>
        <dbReference type="ARBA" id="ARBA00048743"/>
    </source>
</evidence>
<dbReference type="SUPFAM" id="SSF52540">
    <property type="entry name" value="P-loop containing nucleoside triphosphate hydrolases"/>
    <property type="match status" value="1"/>
</dbReference>
<dbReference type="GO" id="GO:0005524">
    <property type="term" value="F:ATP binding"/>
    <property type="evidence" value="ECO:0007669"/>
    <property type="project" value="UniProtKB-KW"/>
</dbReference>
<dbReference type="Pfam" id="PF02223">
    <property type="entry name" value="Thymidylate_kin"/>
    <property type="match status" value="1"/>
</dbReference>
<dbReference type="InterPro" id="IPR027417">
    <property type="entry name" value="P-loop_NTPase"/>
</dbReference>